<sequence>MPKTTGYVRVVASYRPRAGTSVLWAHFAAQGPPPGIPTYSALEIISQMESMNLLVLGAGRWVQGLNAGLRDDRESGYSSPKRIRCGGLGNTGLRVMIPKRFSRRPQGVLDQLATG</sequence>
<organism evidence="1 2">
    <name type="scientific">Romanomermis culicivorax</name>
    <name type="common">Nematode worm</name>
    <dbReference type="NCBI Taxonomy" id="13658"/>
    <lineage>
        <taxon>Eukaryota</taxon>
        <taxon>Metazoa</taxon>
        <taxon>Ecdysozoa</taxon>
        <taxon>Nematoda</taxon>
        <taxon>Enoplea</taxon>
        <taxon>Dorylaimia</taxon>
        <taxon>Mermithida</taxon>
        <taxon>Mermithoidea</taxon>
        <taxon>Mermithidae</taxon>
        <taxon>Romanomermis</taxon>
    </lineage>
</organism>
<dbReference type="AlphaFoldDB" id="A0A915K6H7"/>
<protein>
    <submittedName>
        <fullName evidence="2">Uncharacterized protein</fullName>
    </submittedName>
</protein>
<keyword evidence="1" id="KW-1185">Reference proteome</keyword>
<name>A0A915K6H7_ROMCU</name>
<dbReference type="Proteomes" id="UP000887565">
    <property type="component" value="Unplaced"/>
</dbReference>
<evidence type="ECO:0000313" key="2">
    <source>
        <dbReference type="WBParaSite" id="nRc.2.0.1.t33789-RA"/>
    </source>
</evidence>
<proteinExistence type="predicted"/>
<reference evidence="2" key="1">
    <citation type="submission" date="2022-11" db="UniProtKB">
        <authorList>
            <consortium name="WormBaseParasite"/>
        </authorList>
    </citation>
    <scope>IDENTIFICATION</scope>
</reference>
<accession>A0A915K6H7</accession>
<evidence type="ECO:0000313" key="1">
    <source>
        <dbReference type="Proteomes" id="UP000887565"/>
    </source>
</evidence>
<dbReference type="WBParaSite" id="nRc.2.0.1.t33789-RA">
    <property type="protein sequence ID" value="nRc.2.0.1.t33789-RA"/>
    <property type="gene ID" value="nRc.2.0.1.g33789"/>
</dbReference>